<dbReference type="InterPro" id="IPR043502">
    <property type="entry name" value="DNA/RNA_pol_sf"/>
</dbReference>
<evidence type="ECO:0008006" key="3">
    <source>
        <dbReference type="Google" id="ProtNLM"/>
    </source>
</evidence>
<protein>
    <recommendedName>
        <fullName evidence="3">Reverse transcriptase/retrotransposon-derived protein RNase H-like domain-containing protein</fullName>
    </recommendedName>
</protein>
<dbReference type="Gene3D" id="3.30.70.270">
    <property type="match status" value="1"/>
</dbReference>
<dbReference type="Proteomes" id="UP001234989">
    <property type="component" value="Chromosome 8"/>
</dbReference>
<evidence type="ECO:0000313" key="1">
    <source>
        <dbReference type="EMBL" id="WMV41591.1"/>
    </source>
</evidence>
<dbReference type="PANTHER" id="PTHR37984:SF5">
    <property type="entry name" value="PROTEIN NYNRIN-LIKE"/>
    <property type="match status" value="1"/>
</dbReference>
<dbReference type="PANTHER" id="PTHR37984">
    <property type="entry name" value="PROTEIN CBG26694"/>
    <property type="match status" value="1"/>
</dbReference>
<gene>
    <name evidence="1" type="ORF">MTR67_034976</name>
</gene>
<reference evidence="1" key="1">
    <citation type="submission" date="2023-08" db="EMBL/GenBank/DDBJ databases">
        <title>A de novo genome assembly of Solanum verrucosum Schlechtendal, a Mexican diploid species geographically isolated from the other diploid A-genome species in potato relatives.</title>
        <authorList>
            <person name="Hosaka K."/>
        </authorList>
    </citation>
    <scope>NUCLEOTIDE SEQUENCE</scope>
    <source>
        <tissue evidence="1">Young leaves</tissue>
    </source>
</reference>
<name>A0AAF0U9J8_SOLVR</name>
<dbReference type="FunFam" id="3.30.70.270:FF:000020">
    <property type="entry name" value="Transposon Tf2-6 polyprotein-like Protein"/>
    <property type="match status" value="1"/>
</dbReference>
<keyword evidence="2" id="KW-1185">Reference proteome</keyword>
<dbReference type="EMBL" id="CP133619">
    <property type="protein sequence ID" value="WMV41591.1"/>
    <property type="molecule type" value="Genomic_DNA"/>
</dbReference>
<dbReference type="InterPro" id="IPR043128">
    <property type="entry name" value="Rev_trsase/Diguanyl_cyclase"/>
</dbReference>
<accession>A0AAF0U9J8</accession>
<dbReference type="SUPFAM" id="SSF56672">
    <property type="entry name" value="DNA/RNA polymerases"/>
    <property type="match status" value="1"/>
</dbReference>
<dbReference type="AlphaFoldDB" id="A0AAF0U9J8"/>
<dbReference type="InterPro" id="IPR050951">
    <property type="entry name" value="Retrovirus_Pol_polyprotein"/>
</dbReference>
<dbReference type="Pfam" id="PF08284">
    <property type="entry name" value="RVP_2"/>
    <property type="match status" value="1"/>
</dbReference>
<sequence length="557" mass="63747">MSHRVTLVDLVELDMLDFDVILSMDWLHSSYISIDCRIRVVKFQFPNMTVLKWKGENSMPKGSIAFLSHIVSSKGIEVDPKKTDAVNSFPRPISPSDIISFLSLASYYRRFVEKFSSIASPLTPLTQKKAKFIWFEPSDKSFQELKDRLTSALVLTLQQGTDGFVIYYDASRIGLRVYLCKMERLLPMLQGNLRSNDKIGSFCSRQGFLFGGRLCLVVFEANGLGTRVKLSTDFHRQTDGQTERTIQTLENMLRARCRSPIGWFEVGEVALIGPEFVHDVVNHVRLIRERLKIAKSQQKSYVDVRRRDLEFNAHDWFYIKISPMKGVMRFFFHVSLLKKCVGDPTSTVPIDSLGIKENLSYEEVLVEILDRQIKKFKNKEVVSVKVLWRNQLLEELRHPSRSPSWAEKGTMTRGGAHEFLEWQPPSTIPEMAREGHTAHGVGREVRRGFLGKLLALRYGSFINGFLPFTEFPNSAIFKAKEQGKDIIGQKGANKLKKSKAGTCQSHLANHQVNFQLTKSYNRPAHGQDQLGERFDCSATCQMERRFRLGLPRVIEEK</sequence>
<organism evidence="1 2">
    <name type="scientific">Solanum verrucosum</name>
    <dbReference type="NCBI Taxonomy" id="315347"/>
    <lineage>
        <taxon>Eukaryota</taxon>
        <taxon>Viridiplantae</taxon>
        <taxon>Streptophyta</taxon>
        <taxon>Embryophyta</taxon>
        <taxon>Tracheophyta</taxon>
        <taxon>Spermatophyta</taxon>
        <taxon>Magnoliopsida</taxon>
        <taxon>eudicotyledons</taxon>
        <taxon>Gunneridae</taxon>
        <taxon>Pentapetalae</taxon>
        <taxon>asterids</taxon>
        <taxon>lamiids</taxon>
        <taxon>Solanales</taxon>
        <taxon>Solanaceae</taxon>
        <taxon>Solanoideae</taxon>
        <taxon>Solaneae</taxon>
        <taxon>Solanum</taxon>
    </lineage>
</organism>
<proteinExistence type="predicted"/>
<evidence type="ECO:0000313" key="2">
    <source>
        <dbReference type="Proteomes" id="UP001234989"/>
    </source>
</evidence>